<organism evidence="1">
    <name type="scientific">marine sediment metagenome</name>
    <dbReference type="NCBI Taxonomy" id="412755"/>
    <lineage>
        <taxon>unclassified sequences</taxon>
        <taxon>metagenomes</taxon>
        <taxon>ecological metagenomes</taxon>
    </lineage>
</organism>
<accession>A0A0F8XJD1</accession>
<protein>
    <submittedName>
        <fullName evidence="1">Uncharacterized protein</fullName>
    </submittedName>
</protein>
<sequence length="190" mass="21426">MLVATDLGVTPPALRPRPTQPAIMKVPAPLLDGPRILVGPFNFPAKGKGSKVMLAASLLSGGSARSKGRDTFRWIFARLVDQMTATKSFEILGCQQRFWFDGKTKNIYYPCAKATEFDWFTLPTDRRDYSLLFFSGKHPLVRTYNKETKSDWGLFAKWTDEGITIEFKPIEKGFWAKLWDAIVSVISTIV</sequence>
<feature type="non-terminal residue" evidence="1">
    <location>
        <position position="190"/>
    </location>
</feature>
<comment type="caution">
    <text evidence="1">The sequence shown here is derived from an EMBL/GenBank/DDBJ whole genome shotgun (WGS) entry which is preliminary data.</text>
</comment>
<reference evidence="1" key="1">
    <citation type="journal article" date="2015" name="Nature">
        <title>Complex archaea that bridge the gap between prokaryotes and eukaryotes.</title>
        <authorList>
            <person name="Spang A."/>
            <person name="Saw J.H."/>
            <person name="Jorgensen S.L."/>
            <person name="Zaremba-Niedzwiedzka K."/>
            <person name="Martijn J."/>
            <person name="Lind A.E."/>
            <person name="van Eijk R."/>
            <person name="Schleper C."/>
            <person name="Guy L."/>
            <person name="Ettema T.J."/>
        </authorList>
    </citation>
    <scope>NUCLEOTIDE SEQUENCE</scope>
</reference>
<evidence type="ECO:0000313" key="1">
    <source>
        <dbReference type="EMBL" id="KKK69252.1"/>
    </source>
</evidence>
<gene>
    <name evidence="1" type="ORF">LCGC14_2935910</name>
</gene>
<name>A0A0F8XJD1_9ZZZZ</name>
<dbReference type="AlphaFoldDB" id="A0A0F8XJD1"/>
<dbReference type="EMBL" id="LAZR01058740">
    <property type="protein sequence ID" value="KKK69252.1"/>
    <property type="molecule type" value="Genomic_DNA"/>
</dbReference>
<proteinExistence type="predicted"/>